<dbReference type="GO" id="GO:0030425">
    <property type="term" value="C:dendrite"/>
    <property type="evidence" value="ECO:0007669"/>
    <property type="project" value="TreeGrafter"/>
</dbReference>
<keyword evidence="3 8" id="KW-0812">Transmembrane</keyword>
<dbReference type="InterPro" id="IPR013604">
    <property type="entry name" value="7TM_chemorcpt"/>
</dbReference>
<protein>
    <submittedName>
        <fullName evidence="9">Uncharacterized protein</fullName>
    </submittedName>
</protein>
<reference evidence="9" key="1">
    <citation type="submission" date="2021-06" db="EMBL/GenBank/DDBJ databases">
        <authorList>
            <person name="Hodson N. C."/>
            <person name="Mongue J. A."/>
            <person name="Jaron S. K."/>
        </authorList>
    </citation>
    <scope>NUCLEOTIDE SEQUENCE</scope>
</reference>
<evidence type="ECO:0000256" key="3">
    <source>
        <dbReference type="ARBA" id="ARBA00022692"/>
    </source>
</evidence>
<feature type="transmembrane region" description="Helical" evidence="8">
    <location>
        <begin position="141"/>
        <end position="159"/>
    </location>
</feature>
<dbReference type="GO" id="GO:0050909">
    <property type="term" value="P:sensory perception of taste"/>
    <property type="evidence" value="ECO:0007669"/>
    <property type="project" value="InterPro"/>
</dbReference>
<comment type="subcellular location">
    <subcellularLocation>
        <location evidence="1">Cell membrane</location>
        <topology evidence="1">Multi-pass membrane protein</topology>
    </subcellularLocation>
</comment>
<feature type="non-terminal residue" evidence="9">
    <location>
        <position position="1"/>
    </location>
</feature>
<dbReference type="EMBL" id="CAJVCH010167812">
    <property type="protein sequence ID" value="CAG7728738.1"/>
    <property type="molecule type" value="Genomic_DNA"/>
</dbReference>
<evidence type="ECO:0000313" key="9">
    <source>
        <dbReference type="EMBL" id="CAG7728738.1"/>
    </source>
</evidence>
<evidence type="ECO:0000256" key="6">
    <source>
        <dbReference type="ARBA" id="ARBA00023170"/>
    </source>
</evidence>
<evidence type="ECO:0000256" key="2">
    <source>
        <dbReference type="ARBA" id="ARBA00022475"/>
    </source>
</evidence>
<accession>A0A8J2JWE8</accession>
<dbReference type="AlphaFoldDB" id="A0A8J2JWE8"/>
<dbReference type="PANTHER" id="PTHR21143">
    <property type="entry name" value="INVERTEBRATE GUSTATORY RECEPTOR"/>
    <property type="match status" value="1"/>
</dbReference>
<sequence>SEELAFDIEKLRILHGELSDLVYETSSIFGPHLIRDFAYSICSIIMFSYFLIFLTDEQDRPGNFWFIYVVLDLFVLSRILMMCYFGDLIKYEASILLKLLQKVSALRLSPECSIQIQMFIKKLDKKTVITASDYFTIDKRLLTSIIGSITTYFVILIQFKMTDLSQEFNEWKKACNVTALITLK</sequence>
<keyword evidence="4 8" id="KW-1133">Transmembrane helix</keyword>
<keyword evidence="10" id="KW-1185">Reference proteome</keyword>
<gene>
    <name evidence="9" type="ORF">AFUS01_LOCUS17497</name>
</gene>
<keyword evidence="2" id="KW-1003">Cell membrane</keyword>
<name>A0A8J2JWE8_9HEXA</name>
<evidence type="ECO:0000256" key="8">
    <source>
        <dbReference type="SAM" id="Phobius"/>
    </source>
</evidence>
<dbReference type="Pfam" id="PF08395">
    <property type="entry name" value="7tm_7"/>
    <property type="match status" value="1"/>
</dbReference>
<dbReference type="GO" id="GO:0043025">
    <property type="term" value="C:neuronal cell body"/>
    <property type="evidence" value="ECO:0007669"/>
    <property type="project" value="TreeGrafter"/>
</dbReference>
<organism evidence="9 10">
    <name type="scientific">Allacma fusca</name>
    <dbReference type="NCBI Taxonomy" id="39272"/>
    <lineage>
        <taxon>Eukaryota</taxon>
        <taxon>Metazoa</taxon>
        <taxon>Ecdysozoa</taxon>
        <taxon>Arthropoda</taxon>
        <taxon>Hexapoda</taxon>
        <taxon>Collembola</taxon>
        <taxon>Symphypleona</taxon>
        <taxon>Sminthuridae</taxon>
        <taxon>Allacma</taxon>
    </lineage>
</organism>
<keyword evidence="7" id="KW-0807">Transducer</keyword>
<dbReference type="GO" id="GO:0007165">
    <property type="term" value="P:signal transduction"/>
    <property type="evidence" value="ECO:0007669"/>
    <property type="project" value="UniProtKB-KW"/>
</dbReference>
<proteinExistence type="predicted"/>
<dbReference type="GO" id="GO:0005886">
    <property type="term" value="C:plasma membrane"/>
    <property type="evidence" value="ECO:0007669"/>
    <property type="project" value="UniProtKB-SubCell"/>
</dbReference>
<evidence type="ECO:0000256" key="1">
    <source>
        <dbReference type="ARBA" id="ARBA00004651"/>
    </source>
</evidence>
<evidence type="ECO:0000256" key="7">
    <source>
        <dbReference type="ARBA" id="ARBA00023224"/>
    </source>
</evidence>
<feature type="transmembrane region" description="Helical" evidence="8">
    <location>
        <begin position="66"/>
        <end position="85"/>
    </location>
</feature>
<feature type="transmembrane region" description="Helical" evidence="8">
    <location>
        <begin position="37"/>
        <end position="54"/>
    </location>
</feature>
<evidence type="ECO:0000256" key="5">
    <source>
        <dbReference type="ARBA" id="ARBA00023136"/>
    </source>
</evidence>
<evidence type="ECO:0000313" key="10">
    <source>
        <dbReference type="Proteomes" id="UP000708208"/>
    </source>
</evidence>
<dbReference type="GO" id="GO:0030424">
    <property type="term" value="C:axon"/>
    <property type="evidence" value="ECO:0007669"/>
    <property type="project" value="TreeGrafter"/>
</dbReference>
<dbReference type="Proteomes" id="UP000708208">
    <property type="component" value="Unassembled WGS sequence"/>
</dbReference>
<dbReference type="OrthoDB" id="6366728at2759"/>
<keyword evidence="5 8" id="KW-0472">Membrane</keyword>
<comment type="caution">
    <text evidence="9">The sequence shown here is derived from an EMBL/GenBank/DDBJ whole genome shotgun (WGS) entry which is preliminary data.</text>
</comment>
<dbReference type="PANTHER" id="PTHR21143:SF121">
    <property type="entry name" value="GUSTATORY AND ODORANT RECEPTOR 21A"/>
    <property type="match status" value="1"/>
</dbReference>
<keyword evidence="6" id="KW-0675">Receptor</keyword>
<evidence type="ECO:0000256" key="4">
    <source>
        <dbReference type="ARBA" id="ARBA00022989"/>
    </source>
</evidence>